<reference evidence="3 4" key="1">
    <citation type="journal article" date="2015" name="Genome Announc.">
        <title>Complete Genome Sequence of Methylobacterium aquaticum Strain 22A, Isolated from Racomitrium japonicum Moss.</title>
        <authorList>
            <person name="Tani A."/>
            <person name="Ogura Y."/>
            <person name="Hayashi T."/>
            <person name="Kimbara K."/>
        </authorList>
    </citation>
    <scope>NUCLEOTIDE SEQUENCE [LARGE SCALE GENOMIC DNA]</scope>
    <source>
        <strain evidence="3 4">MA-22A</strain>
        <plasmid evidence="4">Plasmid pMaq22A_1p DNA</plasmid>
    </source>
</reference>
<feature type="domain" description="Adenylyltransferase AadA C-terminal" evidence="2">
    <location>
        <begin position="208"/>
        <end position="281"/>
    </location>
</feature>
<reference evidence="4" key="2">
    <citation type="submission" date="2015-01" db="EMBL/GenBank/DDBJ databases">
        <title>Complete genome sequence of Methylobacterium aquaticum strain 22A.</title>
        <authorList>
            <person name="Tani A."/>
            <person name="Ogura Y."/>
            <person name="Hayashi T."/>
        </authorList>
    </citation>
    <scope>NUCLEOTIDE SEQUENCE [LARGE SCALE GENOMIC DNA]</scope>
    <source>
        <strain evidence="4">MA-22A</strain>
        <plasmid evidence="4">Plasmid pMaq22A_1p DNA</plasmid>
    </source>
</reference>
<evidence type="ECO:0000313" key="3">
    <source>
        <dbReference type="EMBL" id="BAQ49313.1"/>
    </source>
</evidence>
<keyword evidence="3" id="KW-0614">Plasmid</keyword>
<organism evidence="3 4">
    <name type="scientific">Methylobacterium aquaticum</name>
    <dbReference type="NCBI Taxonomy" id="270351"/>
    <lineage>
        <taxon>Bacteria</taxon>
        <taxon>Pseudomonadati</taxon>
        <taxon>Pseudomonadota</taxon>
        <taxon>Alphaproteobacteria</taxon>
        <taxon>Hyphomicrobiales</taxon>
        <taxon>Methylobacteriaceae</taxon>
        <taxon>Methylobacterium</taxon>
    </lineage>
</organism>
<dbReference type="AlphaFoldDB" id="A0A0C6FLS0"/>
<evidence type="ECO:0000259" key="2">
    <source>
        <dbReference type="Pfam" id="PF13427"/>
    </source>
</evidence>
<evidence type="ECO:0000313" key="4">
    <source>
        <dbReference type="Proteomes" id="UP000061432"/>
    </source>
</evidence>
<dbReference type="GO" id="GO:0016740">
    <property type="term" value="F:transferase activity"/>
    <property type="evidence" value="ECO:0007669"/>
    <property type="project" value="UniProtKB-KW"/>
</dbReference>
<keyword evidence="1" id="KW-0808">Transferase</keyword>
<gene>
    <name evidence="3" type="ORF">Maq22A_1p35385</name>
</gene>
<protein>
    <recommendedName>
        <fullName evidence="2">Adenylyltransferase AadA C-terminal domain-containing protein</fullName>
    </recommendedName>
</protein>
<geneLocation type="plasmid" evidence="4">
    <name>pMaq22A_1p DNA</name>
</geneLocation>
<dbReference type="OrthoDB" id="4066793at2"/>
<dbReference type="PATRIC" id="fig|270351.10.peg.6381"/>
<dbReference type="KEGG" id="maqu:Maq22A_1p35385"/>
<name>A0A0C6FLS0_9HYPH</name>
<sequence length="293" mass="30901">MATFRPLLASGEWKEAATMTRPVKRCPKGIPLLRSSWSALTPVDPGAVEAAQAYLALADATLPGLVRSLHLVGSAVLGDFRSGSSDVNFVAGTHGPAPTQALEAVHQDIAPGHPLSRLDGIYVTEDELRLGTWEVTGPQVRRGRFLPTGPHGRRALDRYAFATGAVAARGTTPTGLEHRISSRDINRDLVLLAGKAVMAARRAAPSAWEASSLVLGTARLHYTLLTGRVTTKTDAGLYGLVTFPPCWASVLDRALAVRRGGEGSAAVLRAGEIEAFAAMVAADMEELAPEARG</sequence>
<dbReference type="EMBL" id="AP014705">
    <property type="protein sequence ID" value="BAQ49313.1"/>
    <property type="molecule type" value="Genomic_DNA"/>
</dbReference>
<evidence type="ECO:0000256" key="1">
    <source>
        <dbReference type="ARBA" id="ARBA00022679"/>
    </source>
</evidence>
<accession>A0A0C6FLS0</accession>
<proteinExistence type="predicted"/>
<dbReference type="Proteomes" id="UP000061432">
    <property type="component" value="Plasmid pMaq22A_1p"/>
</dbReference>
<dbReference type="InterPro" id="IPR025184">
    <property type="entry name" value="AadA_C"/>
</dbReference>
<dbReference type="RefSeq" id="WP_060850391.1">
    <property type="nucleotide sequence ID" value="NZ_AP014705.1"/>
</dbReference>
<dbReference type="Pfam" id="PF13427">
    <property type="entry name" value="AadA_C"/>
    <property type="match status" value="1"/>
</dbReference>